<evidence type="ECO:0000313" key="2">
    <source>
        <dbReference type="Proteomes" id="UP000789920"/>
    </source>
</evidence>
<evidence type="ECO:0000313" key="1">
    <source>
        <dbReference type="EMBL" id="CAG8763797.1"/>
    </source>
</evidence>
<reference evidence="1" key="1">
    <citation type="submission" date="2021-06" db="EMBL/GenBank/DDBJ databases">
        <authorList>
            <person name="Kallberg Y."/>
            <person name="Tangrot J."/>
            <person name="Rosling A."/>
        </authorList>
    </citation>
    <scope>NUCLEOTIDE SEQUENCE</scope>
    <source>
        <strain evidence="1">MA461A</strain>
    </source>
</reference>
<dbReference type="EMBL" id="CAJVQC010037425">
    <property type="protein sequence ID" value="CAG8763797.1"/>
    <property type="molecule type" value="Genomic_DNA"/>
</dbReference>
<comment type="caution">
    <text evidence="1">The sequence shown here is derived from an EMBL/GenBank/DDBJ whole genome shotgun (WGS) entry which is preliminary data.</text>
</comment>
<dbReference type="Proteomes" id="UP000789920">
    <property type="component" value="Unassembled WGS sequence"/>
</dbReference>
<name>A0ACA9QU70_9GLOM</name>
<keyword evidence="2" id="KW-1185">Reference proteome</keyword>
<sequence length="174" mass="20958">NDFFYSDKLDFVKAQKFKKKYHDALSLITEYNYLGLKIINTEKKYQELISIAAFLKITLHPTKSNLPFIMEEIEEKIKCWLCFSNKIKLSFIETDLFYQYLASKTSSFDEEELINILNNEEPKHLFQVDNTTLYERDNDDEINKRAFEISKKDNIHKKINEIIQKIQNRKVLWW</sequence>
<accession>A0ACA9QU70</accession>
<organism evidence="1 2">
    <name type="scientific">Racocetra persica</name>
    <dbReference type="NCBI Taxonomy" id="160502"/>
    <lineage>
        <taxon>Eukaryota</taxon>
        <taxon>Fungi</taxon>
        <taxon>Fungi incertae sedis</taxon>
        <taxon>Mucoromycota</taxon>
        <taxon>Glomeromycotina</taxon>
        <taxon>Glomeromycetes</taxon>
        <taxon>Diversisporales</taxon>
        <taxon>Gigasporaceae</taxon>
        <taxon>Racocetra</taxon>
    </lineage>
</organism>
<proteinExistence type="predicted"/>
<feature type="non-terminal residue" evidence="1">
    <location>
        <position position="1"/>
    </location>
</feature>
<protein>
    <submittedName>
        <fullName evidence="1">22937_t:CDS:1</fullName>
    </submittedName>
</protein>
<gene>
    <name evidence="1" type="ORF">RPERSI_LOCUS15545</name>
</gene>